<evidence type="ECO:0000313" key="2">
    <source>
        <dbReference type="EMBL" id="HIX05334.1"/>
    </source>
</evidence>
<keyword evidence="1" id="KW-0732">Signal</keyword>
<dbReference type="AlphaFoldDB" id="A0A9D2AD71"/>
<comment type="caution">
    <text evidence="2">The sequence shown here is derived from an EMBL/GenBank/DDBJ whole genome shotgun (WGS) entry which is preliminary data.</text>
</comment>
<name>A0A9D2AD71_9FIRM</name>
<feature type="chain" id="PRO_5039083727" description="Lipoprotein" evidence="1">
    <location>
        <begin position="23"/>
        <end position="339"/>
    </location>
</feature>
<evidence type="ECO:0000256" key="1">
    <source>
        <dbReference type="SAM" id="SignalP"/>
    </source>
</evidence>
<sequence>MVKIRSAALVLAAALLAGCSSTDVPPASLSPDEAPALEFNAQESFVIGTVQHGPADEPQYAEDGVTPLPLEYDGDMLTIPYKVYVDGRSGNIGFFVFWDGVPVAYDVGEGTQTAYFHTFTQEEGQENLEFSIRVIPTGNAGEMHTITFASIYNPDYKPDMESSSGYGAYHNMVCCSRSVYLSAAPGEPARADATVPAVHDFAVTQEELTHRFIKEDLAVFYGCEDLTMEALDETVRFAELIDGKIVFDHYAVTENTATIDFCLCGTDGKEYAVTFFLDHQPAFETQRVALKKGMVTRLSVSVDPAELNHSATSYFIAVPLDADGAQNPEKSASVLLYQQ</sequence>
<accession>A0A9D2AD71</accession>
<dbReference type="PROSITE" id="PS51257">
    <property type="entry name" value="PROKAR_LIPOPROTEIN"/>
    <property type="match status" value="1"/>
</dbReference>
<proteinExistence type="predicted"/>
<protein>
    <recommendedName>
        <fullName evidence="4">Lipoprotein</fullName>
    </recommendedName>
</protein>
<gene>
    <name evidence="2" type="ORF">H9865_04390</name>
</gene>
<dbReference type="Proteomes" id="UP000824193">
    <property type="component" value="Unassembled WGS sequence"/>
</dbReference>
<reference evidence="2" key="2">
    <citation type="submission" date="2021-04" db="EMBL/GenBank/DDBJ databases">
        <authorList>
            <person name="Gilroy R."/>
        </authorList>
    </citation>
    <scope>NUCLEOTIDE SEQUENCE</scope>
    <source>
        <strain evidence="2">2239</strain>
    </source>
</reference>
<evidence type="ECO:0000313" key="3">
    <source>
        <dbReference type="Proteomes" id="UP000824193"/>
    </source>
</evidence>
<organism evidence="2 3">
    <name type="scientific">Candidatus Allofournierella pullicola</name>
    <dbReference type="NCBI Taxonomy" id="2838596"/>
    <lineage>
        <taxon>Bacteria</taxon>
        <taxon>Bacillati</taxon>
        <taxon>Bacillota</taxon>
        <taxon>Clostridia</taxon>
        <taxon>Eubacteriales</taxon>
        <taxon>Oscillospiraceae</taxon>
        <taxon>Allofournierella</taxon>
    </lineage>
</organism>
<evidence type="ECO:0008006" key="4">
    <source>
        <dbReference type="Google" id="ProtNLM"/>
    </source>
</evidence>
<dbReference type="EMBL" id="DXFW01000012">
    <property type="protein sequence ID" value="HIX05334.1"/>
    <property type="molecule type" value="Genomic_DNA"/>
</dbReference>
<feature type="signal peptide" evidence="1">
    <location>
        <begin position="1"/>
        <end position="22"/>
    </location>
</feature>
<reference evidence="2" key="1">
    <citation type="journal article" date="2021" name="PeerJ">
        <title>Extensive microbial diversity within the chicken gut microbiome revealed by metagenomics and culture.</title>
        <authorList>
            <person name="Gilroy R."/>
            <person name="Ravi A."/>
            <person name="Getino M."/>
            <person name="Pursley I."/>
            <person name="Horton D.L."/>
            <person name="Alikhan N.F."/>
            <person name="Baker D."/>
            <person name="Gharbi K."/>
            <person name="Hall N."/>
            <person name="Watson M."/>
            <person name="Adriaenssens E.M."/>
            <person name="Foster-Nyarko E."/>
            <person name="Jarju S."/>
            <person name="Secka A."/>
            <person name="Antonio M."/>
            <person name="Oren A."/>
            <person name="Chaudhuri R.R."/>
            <person name="La Ragione R."/>
            <person name="Hildebrand F."/>
            <person name="Pallen M.J."/>
        </authorList>
    </citation>
    <scope>NUCLEOTIDE SEQUENCE</scope>
    <source>
        <strain evidence="2">2239</strain>
    </source>
</reference>